<comment type="similarity">
    <text evidence="1">Belongs to the THADA family.</text>
</comment>
<dbReference type="InterPro" id="IPR056842">
    <property type="entry name" value="THADA-like_TPR_C"/>
</dbReference>
<organism evidence="6 7">
    <name type="scientific">Torulaspora globosa</name>
    <dbReference type="NCBI Taxonomy" id="48254"/>
    <lineage>
        <taxon>Eukaryota</taxon>
        <taxon>Fungi</taxon>
        <taxon>Dikarya</taxon>
        <taxon>Ascomycota</taxon>
        <taxon>Saccharomycotina</taxon>
        <taxon>Saccharomycetes</taxon>
        <taxon>Saccharomycetales</taxon>
        <taxon>Saccharomycetaceae</taxon>
        <taxon>Torulaspora</taxon>
    </lineage>
</organism>
<dbReference type="PANTHER" id="PTHR14387">
    <property type="entry name" value="THADA/DEATH RECEPTOR INTERACTING PROTEIN"/>
    <property type="match status" value="1"/>
</dbReference>
<dbReference type="InterPro" id="IPR019442">
    <property type="entry name" value="THADA/TRM732_DUF2428"/>
</dbReference>
<name>A0A7H9HWW6_9SACH</name>
<accession>A0A7H9HWW6</accession>
<protein>
    <submittedName>
        <fullName evidence="6">Uncharacterized protein</fullName>
    </submittedName>
</protein>
<dbReference type="GO" id="GO:0005829">
    <property type="term" value="C:cytosol"/>
    <property type="evidence" value="ECO:0007669"/>
    <property type="project" value="TreeGrafter"/>
</dbReference>
<evidence type="ECO:0000259" key="4">
    <source>
        <dbReference type="Pfam" id="PF25150"/>
    </source>
</evidence>
<reference evidence="6 7" key="1">
    <citation type="submission" date="2020-06" db="EMBL/GenBank/DDBJ databases">
        <title>The yeast mating-type switching endonuclease HO is a domesticated member of an unorthodox homing genetic element family.</title>
        <authorList>
            <person name="Coughlan A.Y."/>
            <person name="Lombardi L."/>
            <person name="Braun-Galleani S."/>
            <person name="Martos A.R."/>
            <person name="Galeote V."/>
            <person name="Bigey F."/>
            <person name="Dequin S."/>
            <person name="Byrne K.P."/>
            <person name="Wolfe K.H."/>
        </authorList>
    </citation>
    <scope>NUCLEOTIDE SEQUENCE [LARGE SCALE GENOMIC DNA]</scope>
    <source>
        <strain evidence="6 7">CBS2947</strain>
    </source>
</reference>
<feature type="domain" description="tRNA (32-2'-O)-methyltransferase regulator THADA-like TPR repeats region" evidence="4">
    <location>
        <begin position="230"/>
        <end position="495"/>
    </location>
</feature>
<dbReference type="OrthoDB" id="73997at2759"/>
<evidence type="ECO:0000259" key="3">
    <source>
        <dbReference type="Pfam" id="PF10350"/>
    </source>
</evidence>
<dbReference type="Gene3D" id="1.25.10.10">
    <property type="entry name" value="Leucine-rich Repeat Variant"/>
    <property type="match status" value="2"/>
</dbReference>
<evidence type="ECO:0000256" key="2">
    <source>
        <dbReference type="ARBA" id="ARBA00022694"/>
    </source>
</evidence>
<sequence length="1424" mass="162368">MDQETRESIESTKNLLLKYNPSKIGSDNQEEVLKQFVECSQELFVYFQKKTNGVSDSLALLATDTFSIWVLRTSQVISNKNIDTSGYIRVVKEEILTTERSTVVFEYVVDFWKNGNPAFINALKNLFTKLLHLIRLIYPPVECDKLFSSWLDRTLQVPSDLPVQYYLIEALAEELDLYPVLQKRPTFVDKSLSLMQSDVLSNPIGKSLCKILINVFYNHFSGDLSNLPSWLSFWQEPIMFHLSDQKCRKSIELYILQPMFKDMPPEAFRAFVEGIACQDPSVLLSVIKVGQELGIEEDPFLNNSLIPIDMIGRLLKLDESKLAAFELLTFATKKSSPIHSSIFELIKENLTVFFVDTRIEVRNYFCSSFKHFIYRLRDSSHSLHKSASSLEKAGKFPAERQAKFGYVQECQSFLEWLLEFIKLQSCPGTQYQRNDVALKLLNIIIESGLDASIPTKYLDMKNSRSYPFSVPVFRDSSMVRLLLDCLSSNFADIRQMAKRLLLQALEGSDSSILRKSIDWNHLRNQADFFLRQYQYSDIGAALESIRFCSTADKLAFVKEMIDTLQEKICNSKENLLHHIHEPISGYLTSLTLILEDNQLNEISSRPIVEKCIEIVLINWSAVKHVICHESCEDNLWMMYPDGNIDSQLVLSTAFRTTKESSMLLRVLLSRYPLSPDQLVVVGDFLINQLFDIRHSGAFQSVTPTFSVLCHRCKKENTSQLMEWLRTILESVEVKTQNITRRSGGIPPMLTVILSAESGKERPLLKYAFERLIKIASTAIEEHQDKVDLPQVNAFNCIKAIFTESKLSQACEPYTSAALSLALKTFDSDTWALRNCSIMLFTSLQNRLFGKSGKSVSARMFFTRYPGIREDLLEILRSATTSTKSRSQIESIFLVLSLLLRLKPTPGYKGLEAFHNEVNKSLESSNWKIRELAARCISSLAENPIEVSKEIAERITIKNQNSLHGGLLAINDMLPYLKAFDAEQLSGLIETLRSKCNELLGDNKCFLTAKSYISLMGDILEFTDDDIFRDQRDSFLDNVAQFFTLHSRLSTIDGSKRICLAAALEILLKFGKEKCVSALLEQAICSPFYEVQEIALKSLMSDHKNLPHITNIFIDSTMRLLDDEDIAPSVSSLSLRALKHLDKKIDLNLLMNIIEEPRSEDLQLAAIESLGKNVTLDNVEILESVCQQYYADNQPVDFRTACFQSMIDYPKISDNVRLLLLLNQMLSDDDEDIRVSVASFLNSTFSFTGESEALNPLETSRMLLARIIKHFDKKLVMEHVIRILKEFFEGYDMFAPEIRGNCVFETEKDNQFRNDFELNLKYVRILQITGCDDQFVDWLVTLGDKVIAYLNAAGLLDGPFGWASNGEVFSRLLLLRALLSVIDTRHILNFDQALIESRIHPVILSHEISDSIDLISTRFDEMNLS</sequence>
<dbReference type="Pfam" id="PF10350">
    <property type="entry name" value="DUF2428"/>
    <property type="match status" value="1"/>
</dbReference>
<gene>
    <name evidence="6" type="ORF">HG537_0G00850</name>
</gene>
<dbReference type="GO" id="GO:0030488">
    <property type="term" value="P:tRNA methylation"/>
    <property type="evidence" value="ECO:0007669"/>
    <property type="project" value="TreeGrafter"/>
</dbReference>
<dbReference type="Pfam" id="PF25150">
    <property type="entry name" value="TPR_Trm732"/>
    <property type="match status" value="1"/>
</dbReference>
<evidence type="ECO:0000313" key="6">
    <source>
        <dbReference type="EMBL" id="QLQ81831.1"/>
    </source>
</evidence>
<proteinExistence type="inferred from homology"/>
<keyword evidence="2" id="KW-0819">tRNA processing</keyword>
<evidence type="ECO:0000256" key="1">
    <source>
        <dbReference type="ARBA" id="ARBA00010409"/>
    </source>
</evidence>
<dbReference type="InterPro" id="IPR011989">
    <property type="entry name" value="ARM-like"/>
</dbReference>
<dbReference type="EMBL" id="CP059273">
    <property type="protein sequence ID" value="QLQ81831.1"/>
    <property type="molecule type" value="Genomic_DNA"/>
</dbReference>
<dbReference type="InterPro" id="IPR051954">
    <property type="entry name" value="tRNA_methyltransferase_THADA"/>
</dbReference>
<dbReference type="InterPro" id="IPR016024">
    <property type="entry name" value="ARM-type_fold"/>
</dbReference>
<dbReference type="Pfam" id="PF25151">
    <property type="entry name" value="TPR_Trm732_C"/>
    <property type="match status" value="1"/>
</dbReference>
<evidence type="ECO:0000259" key="5">
    <source>
        <dbReference type="Pfam" id="PF25151"/>
    </source>
</evidence>
<dbReference type="PANTHER" id="PTHR14387:SF0">
    <property type="entry name" value="DUF2428 DOMAIN-CONTAINING PROTEIN"/>
    <property type="match status" value="1"/>
</dbReference>
<feature type="domain" description="tRNA (32-2'-O)-methyltransferase regulator THADA-like C-terminal TPR repeats region" evidence="5">
    <location>
        <begin position="833"/>
        <end position="971"/>
    </location>
</feature>
<dbReference type="Proteomes" id="UP000510647">
    <property type="component" value="Chromosome 7"/>
</dbReference>
<dbReference type="InterPro" id="IPR056843">
    <property type="entry name" value="THADA-like_TPR"/>
</dbReference>
<evidence type="ECO:0000313" key="7">
    <source>
        <dbReference type="Proteomes" id="UP000510647"/>
    </source>
</evidence>
<keyword evidence="7" id="KW-1185">Reference proteome</keyword>
<feature type="domain" description="DUF2428" evidence="3">
    <location>
        <begin position="607"/>
        <end position="831"/>
    </location>
</feature>
<dbReference type="SUPFAM" id="SSF48371">
    <property type="entry name" value="ARM repeat"/>
    <property type="match status" value="2"/>
</dbReference>